<sequence length="62" mass="6788">MKKYCSIVLLLVLGYLAPVTCYAATEGVPALIMEKETVEQFIVDLQQAIYNHPTFLAANAAV</sequence>
<organism evidence="1">
    <name type="scientific">marine metagenome</name>
    <dbReference type="NCBI Taxonomy" id="408172"/>
    <lineage>
        <taxon>unclassified sequences</taxon>
        <taxon>metagenomes</taxon>
        <taxon>ecological metagenomes</taxon>
    </lineage>
</organism>
<gene>
    <name evidence="1" type="ORF">METZ01_LOCUS372004</name>
</gene>
<evidence type="ECO:0000313" key="1">
    <source>
        <dbReference type="EMBL" id="SVD19150.1"/>
    </source>
</evidence>
<reference evidence="1" key="1">
    <citation type="submission" date="2018-05" db="EMBL/GenBank/DDBJ databases">
        <authorList>
            <person name="Lanie J.A."/>
            <person name="Ng W.-L."/>
            <person name="Kazmierczak K.M."/>
            <person name="Andrzejewski T.M."/>
            <person name="Davidsen T.M."/>
            <person name="Wayne K.J."/>
            <person name="Tettelin H."/>
            <person name="Glass J.I."/>
            <person name="Rusch D."/>
            <person name="Podicherti R."/>
            <person name="Tsui H.-C.T."/>
            <person name="Winkler M.E."/>
        </authorList>
    </citation>
    <scope>NUCLEOTIDE SEQUENCE</scope>
</reference>
<dbReference type="AlphaFoldDB" id="A0A382TAJ7"/>
<accession>A0A382TAJ7</accession>
<proteinExistence type="predicted"/>
<dbReference type="EMBL" id="UINC01135164">
    <property type="protein sequence ID" value="SVD19150.1"/>
    <property type="molecule type" value="Genomic_DNA"/>
</dbReference>
<feature type="non-terminal residue" evidence="1">
    <location>
        <position position="62"/>
    </location>
</feature>
<name>A0A382TAJ7_9ZZZZ</name>
<protein>
    <submittedName>
        <fullName evidence="1">Uncharacterized protein</fullName>
    </submittedName>
</protein>